<dbReference type="InterPro" id="IPR045322">
    <property type="entry name" value="HECTD1/TRIP12-like"/>
</dbReference>
<feature type="region of interest" description="Disordered" evidence="7">
    <location>
        <begin position="544"/>
        <end position="583"/>
    </location>
</feature>
<feature type="compositionally biased region" description="Acidic residues" evidence="7">
    <location>
        <begin position="1580"/>
        <end position="1589"/>
    </location>
</feature>
<feature type="compositionally biased region" description="Gly residues" evidence="7">
    <location>
        <begin position="874"/>
        <end position="894"/>
    </location>
</feature>
<feature type="domain" description="HECT" evidence="8">
    <location>
        <begin position="2025"/>
        <end position="2383"/>
    </location>
</feature>
<feature type="region of interest" description="Disordered" evidence="7">
    <location>
        <begin position="2106"/>
        <end position="2138"/>
    </location>
</feature>
<evidence type="ECO:0000313" key="9">
    <source>
        <dbReference type="EMBL" id="CAE0495030.1"/>
    </source>
</evidence>
<dbReference type="InterPro" id="IPR000225">
    <property type="entry name" value="Armadillo"/>
</dbReference>
<feature type="compositionally biased region" description="Low complexity" evidence="7">
    <location>
        <begin position="1470"/>
        <end position="1486"/>
    </location>
</feature>
<dbReference type="GO" id="GO:0000209">
    <property type="term" value="P:protein polyubiquitination"/>
    <property type="evidence" value="ECO:0007669"/>
    <property type="project" value="TreeGrafter"/>
</dbReference>
<feature type="compositionally biased region" description="Gly residues" evidence="7">
    <location>
        <begin position="1453"/>
        <end position="1469"/>
    </location>
</feature>
<organism evidence="9">
    <name type="scientific">Dunaliella tertiolecta</name>
    <name type="common">Green alga</name>
    <dbReference type="NCBI Taxonomy" id="3047"/>
    <lineage>
        <taxon>Eukaryota</taxon>
        <taxon>Viridiplantae</taxon>
        <taxon>Chlorophyta</taxon>
        <taxon>core chlorophytes</taxon>
        <taxon>Chlorophyceae</taxon>
        <taxon>CS clade</taxon>
        <taxon>Chlamydomonadales</taxon>
        <taxon>Dunaliellaceae</taxon>
        <taxon>Dunaliella</taxon>
    </lineage>
</organism>
<sequence length="2383" mass="244357">MKTRHQNKRSRQEAEEHPKRAEGSPPAQGSRDKKLSSSSSRQQQQQAPQKKEDKRATRQQKGKAKTGSTSAGPAAPAAPVPPPPHQQQQQQPQPPTKRQRRSGRREASAPDPPAPQQPPSEPAPLPVPPAPPAAPTAPAAAAGGSSQPPSRPSAVEMAGRPPRGMDDDDEMAGNMNSASTALQGLLRKLGAGFDDIMGMGMASGSRFKAILSSLRQADDESAQVGALTELCEVLSISSEDTLASFPIESSVPMLVQCLSADHNPDMMLLAARALTFMADVLPVSCGAIVRHGAVPAFCQRLLTIEYIDLAEQSLQALEKLSHDHSHALLQNGGLLAVLSYLDFFPTGVQRVAVTTAANMCRGLTPDSLDMVQEAVPLLTNLLQYQDAKIVDKACVCLGHIAEVFGNNASLLGVLNSSGLVVQALQLIKVTSTGSGCSQLSIGTYYCLVRLLATCVASSPVVSRQLIEGGVLDTVRKLLSTSSILPSSGGGGGSSSVSMLRTADQLYEVLSLLGHLLPAVPESPRVVADQLPALQSYEAAAVKTEEEDAAARSGGGSGANSRGGRGSGGRGSNGGGGSRSINLSGLVSGTGGGPAAAAAAVSGGGEKGAKERAQYLQEHEDVMRMLCKELLPLLLQLYAATVMPQVRYQCLSTIIRLLAVLPSNLLEEGLHDVPVSSFVASLLVARDSSAVAYGLHAAELLMLKLPQLFHAHFLKEGVVHALQQLAARTLKEDNSSKSQEDNSQQGVKQQAQAGGAVVKTEGDAGGNPEGAQGDNNNCHSDGSKNGDDSRGNSRGSGEWKSATRSSSRLNSSRKSGSQVSGGAPPPQASQQQQQQQQQGAGGGGGGGAAAATTASTPSDALASLRAQRGSAAAPGGAGPGSNGAGQQGGSGGPGLAGATAAASAAAAALTGRGSAAALRTAITLRARKFLAEHLGEGANLTPQGIADLRALCDQLDKDPSAMRRLFEVLSTEGASTQQPQQQSGGGISVFELLHSGAVKRLGSYLQALDIPEGPKRQEVLLERLRDFAEMALSSEEAKGAPGASLAALIHKLQAALAFTEAFPVLCSRVASAPPPGSSLSRYGPGAMGGSGRFGGMMGGARGGLGSSTAGLGGGAGSLSSGLSALTQPFKLRMCRHPSETSLREYSANVVLIEPLASMTAIEDFLWPRVHRPAGPSGGGPGLAGSAAAAAAAGAARASRLAGAGAAPTTQAASAQAGSKGGAEPARPPDADGKVGEGASGGGVRGSGGAGAWGRPPAGSAAMPAPSKAQPIPGASAPGAASSRRTTRSQSRDSQSQQQPPQGAGGRRGRSSRASYEEEEEEEREGERGGSGSEGGLTAEQRMLQAMVGGDPYDDDEEEDGLDEDEDGMPHGLSDMHGGSMYGDEHGMDEDEDDDYDEEMPEDDEDEEQAMGIGSMHVHDLHVAEAGGGSTGARGNGAAAGTTTGTTTNAPPSSGGAGAGGAGSRGTGAAEGRGSDSAAPAASAAAPPLGRPNAWTAGREAAAASASGAGGGEGGGAGRGGAPASAAAVLAAAPPKLIFYLGDQPLPPSSTVFQAIQQQQSSAASSGGGARRGSGREKTGLDAEEEAEEELLAAVSGQHSRAGGPGGRRLWDGIYTLYYRTATPTDIANVSAAAASPEASNSSAAAQRASAAAIAAAAAPGATMQRADDAAAAASAAAHPQPPAAATTSTSNAAAGRGSALAPLGTVVPLHEVTIASGAAELLCASDACKEVVALLGLLEAVNRVGSRLCNAVHAEEAAAAAGGASSRVMHGGSLVPASGCGAPAGGPPAGRPTYVSVPREEFVSSKLASKLAQQLKDVLAICGGGLPQWCHQLVFGSRHLFPFEVRRRYFYSTAFGLGRTLQHMHALHAAELGGGAASEREAREPRVGRLQRQKVRVSRKRILESAVKVMELYAKHRAVLELEYFGEVGTGLGPTLEFYTLLSHDLQRRSLNMWRHEDAERLDGSAEQGKAKSVDAMDVDRPEPLAGEAPAASSAEHTQQRADAAWHDSSPEYVNAPWGLFPLPLPPSQRTPDSKVLEYFRLLGRSLGKALQDNRLMDLPFNYTFYRALLGRPLDLYDIARFDPQLGSQLERLWAALMAHRHARSAAGVSPSTGCKSSSTMRRSGSGGKARSSKDGSDAAAAEEALGPVRIDGVAVDDLCLTFTLPGQPDYELIPNGADMMVDSSNLGAWIDAVVDATLGSGVASQLAACSQGFNEVFALSSLACFYEDEIETLLCGAGEHWTTQTLLEAIKFDHGYTSSSPVVLSFLEVLSELDLLDQRRFLRFVTGCPRLPPGGLASLQPRLTVVRKQPSRVDSAPQGNTPVGSFKDGGVPPGCGTVLADGDLPSVMTCANYIKLPPYSSKTVMRNRLLFAVREGQGSFDLS</sequence>
<feature type="compositionally biased region" description="Low complexity" evidence="7">
    <location>
        <begin position="1553"/>
        <end position="1563"/>
    </location>
</feature>
<feature type="compositionally biased region" description="Basic and acidic residues" evidence="7">
    <location>
        <begin position="729"/>
        <end position="739"/>
    </location>
</feature>
<evidence type="ECO:0000256" key="1">
    <source>
        <dbReference type="ARBA" id="ARBA00000885"/>
    </source>
</evidence>
<dbReference type="EMBL" id="HBIP01017162">
    <property type="protein sequence ID" value="CAE0495030.1"/>
    <property type="molecule type" value="Transcribed_RNA"/>
</dbReference>
<dbReference type="Pfam" id="PF25579">
    <property type="entry name" value="TPR_TRIP12_N"/>
    <property type="match status" value="1"/>
</dbReference>
<dbReference type="InterPro" id="IPR011989">
    <property type="entry name" value="ARM-like"/>
</dbReference>
<dbReference type="Gene3D" id="3.30.2160.10">
    <property type="entry name" value="Hect, E3 ligase catalytic domain"/>
    <property type="match status" value="1"/>
</dbReference>
<proteinExistence type="inferred from homology"/>
<feature type="region of interest" description="Disordered" evidence="7">
    <location>
        <begin position="1"/>
        <end position="175"/>
    </location>
</feature>
<feature type="compositionally biased region" description="Acidic residues" evidence="7">
    <location>
        <begin position="1350"/>
        <end position="1365"/>
    </location>
</feature>
<feature type="compositionally biased region" description="Low complexity" evidence="7">
    <location>
        <begin position="1205"/>
        <end position="1216"/>
    </location>
</feature>
<evidence type="ECO:0000256" key="6">
    <source>
        <dbReference type="PROSITE-ProRule" id="PRU00104"/>
    </source>
</evidence>
<dbReference type="Gene3D" id="1.25.10.10">
    <property type="entry name" value="Leucine-rich Repeat Variant"/>
    <property type="match status" value="1"/>
</dbReference>
<dbReference type="Pfam" id="PF00632">
    <property type="entry name" value="HECT"/>
    <property type="match status" value="1"/>
</dbReference>
<evidence type="ECO:0000256" key="4">
    <source>
        <dbReference type="ARBA" id="ARBA00022679"/>
    </source>
</evidence>
<evidence type="ECO:0000259" key="8">
    <source>
        <dbReference type="PROSITE" id="PS50237"/>
    </source>
</evidence>
<dbReference type="GO" id="GO:0043161">
    <property type="term" value="P:proteasome-mediated ubiquitin-dependent protein catabolic process"/>
    <property type="evidence" value="ECO:0007669"/>
    <property type="project" value="TreeGrafter"/>
</dbReference>
<dbReference type="PANTHER" id="PTHR45670:SF1">
    <property type="entry name" value="E3 UBIQUITIN-PROTEIN LIGASE HECTD1"/>
    <property type="match status" value="1"/>
</dbReference>
<feature type="region of interest" description="Disordered" evidence="7">
    <location>
        <begin position="1670"/>
        <end position="1690"/>
    </location>
</feature>
<comment type="similarity">
    <text evidence="2">Belongs to the UPL family. K-HECT subfamily.</text>
</comment>
<feature type="compositionally biased region" description="Gly residues" evidence="7">
    <location>
        <begin position="1234"/>
        <end position="1250"/>
    </location>
</feature>
<feature type="region of interest" description="Disordered" evidence="7">
    <location>
        <begin position="1553"/>
        <end position="1604"/>
    </location>
</feature>
<feature type="compositionally biased region" description="Low complexity" evidence="7">
    <location>
        <begin position="743"/>
        <end position="758"/>
    </location>
</feature>
<feature type="compositionally biased region" description="Low complexity" evidence="7">
    <location>
        <begin position="864"/>
        <end position="873"/>
    </location>
</feature>
<feature type="compositionally biased region" description="Gly residues" evidence="7">
    <location>
        <begin position="1424"/>
        <end position="1433"/>
    </location>
</feature>
<feature type="compositionally biased region" description="Basic and acidic residues" evidence="7">
    <location>
        <begin position="780"/>
        <end position="790"/>
    </location>
</feature>
<dbReference type="SMART" id="SM00119">
    <property type="entry name" value="HECTc"/>
    <property type="match status" value="1"/>
</dbReference>
<dbReference type="PROSITE" id="PS50237">
    <property type="entry name" value="HECT"/>
    <property type="match status" value="1"/>
</dbReference>
<feature type="compositionally biased region" description="Low complexity" evidence="7">
    <location>
        <begin position="1495"/>
        <end position="1505"/>
    </location>
</feature>
<gene>
    <name evidence="9" type="ORF">DTER00134_LOCUS10103</name>
</gene>
<feature type="compositionally biased region" description="Low complexity" evidence="7">
    <location>
        <begin position="848"/>
        <end position="857"/>
    </location>
</feature>
<feature type="compositionally biased region" description="Low complexity" evidence="7">
    <location>
        <begin position="1251"/>
        <end position="1300"/>
    </location>
</feature>
<feature type="compositionally biased region" description="Gly residues" evidence="7">
    <location>
        <begin position="552"/>
        <end position="577"/>
    </location>
</feature>
<feature type="compositionally biased region" description="Pro residues" evidence="7">
    <location>
        <begin position="76"/>
        <end position="85"/>
    </location>
</feature>
<dbReference type="InterPro" id="IPR016024">
    <property type="entry name" value="ARM-type_fold"/>
</dbReference>
<feature type="compositionally biased region" description="Gly residues" evidence="7">
    <location>
        <begin position="838"/>
        <end position="847"/>
    </location>
</feature>
<dbReference type="SUPFAM" id="SSF56204">
    <property type="entry name" value="Hect, E3 ligase catalytic domain"/>
    <property type="match status" value="1"/>
</dbReference>
<dbReference type="EC" id="2.3.2.26" evidence="3"/>
<evidence type="ECO:0000256" key="5">
    <source>
        <dbReference type="ARBA" id="ARBA00022786"/>
    </source>
</evidence>
<feature type="compositionally biased region" description="Pro residues" evidence="7">
    <location>
        <begin position="110"/>
        <end position="135"/>
    </location>
</feature>
<dbReference type="InterPro" id="IPR000569">
    <property type="entry name" value="HECT_dom"/>
</dbReference>
<accession>A0A7S3VMY1</accession>
<feature type="compositionally biased region" description="Low complexity" evidence="7">
    <location>
        <begin position="791"/>
        <end position="837"/>
    </location>
</feature>
<feature type="region of interest" description="Disordered" evidence="7">
    <location>
        <begin position="1205"/>
        <end position="1522"/>
    </location>
</feature>
<feature type="compositionally biased region" description="Basic and acidic residues" evidence="7">
    <location>
        <begin position="10"/>
        <end position="22"/>
    </location>
</feature>
<feature type="compositionally biased region" description="Basic and acidic residues" evidence="7">
    <location>
        <begin position="1959"/>
        <end position="1982"/>
    </location>
</feature>
<feature type="region of interest" description="Disordered" evidence="7">
    <location>
        <begin position="1959"/>
        <end position="2005"/>
    </location>
</feature>
<evidence type="ECO:0000256" key="7">
    <source>
        <dbReference type="SAM" id="MobiDB-lite"/>
    </source>
</evidence>
<feature type="compositionally biased region" description="Acidic residues" evidence="7">
    <location>
        <begin position="1385"/>
        <end position="1407"/>
    </location>
</feature>
<feature type="active site" description="Glycyl thioester intermediate" evidence="6">
    <location>
        <position position="2350"/>
    </location>
</feature>
<dbReference type="SMART" id="SM00185">
    <property type="entry name" value="ARM"/>
    <property type="match status" value="4"/>
</dbReference>
<dbReference type="Gene3D" id="3.30.2410.10">
    <property type="entry name" value="Hect, E3 ligase catalytic domain"/>
    <property type="match status" value="1"/>
</dbReference>
<dbReference type="InterPro" id="IPR057948">
    <property type="entry name" value="TPR_TRIP12_N"/>
</dbReference>
<evidence type="ECO:0000256" key="3">
    <source>
        <dbReference type="ARBA" id="ARBA00012485"/>
    </source>
</evidence>
<keyword evidence="4" id="KW-0808">Transferase</keyword>
<feature type="compositionally biased region" description="Low complexity" evidence="7">
    <location>
        <begin position="1434"/>
        <end position="1452"/>
    </location>
</feature>
<keyword evidence="5 6" id="KW-0833">Ubl conjugation pathway</keyword>
<feature type="compositionally biased region" description="Gly residues" evidence="7">
    <location>
        <begin position="1506"/>
        <end position="1519"/>
    </location>
</feature>
<feature type="compositionally biased region" description="Low complexity" evidence="7">
    <location>
        <begin position="136"/>
        <end position="154"/>
    </location>
</feature>
<dbReference type="SUPFAM" id="SSF48371">
    <property type="entry name" value="ARM repeat"/>
    <property type="match status" value="1"/>
</dbReference>
<dbReference type="InterPro" id="IPR035983">
    <property type="entry name" value="Hect_E3_ubiquitin_ligase"/>
</dbReference>
<feature type="compositionally biased region" description="Low complexity" evidence="7">
    <location>
        <begin position="36"/>
        <end position="46"/>
    </location>
</feature>
<feature type="region of interest" description="Disordered" evidence="7">
    <location>
        <begin position="729"/>
        <end position="896"/>
    </location>
</feature>
<protein>
    <recommendedName>
        <fullName evidence="3">HECT-type E3 ubiquitin transferase</fullName>
        <ecNumber evidence="3">2.3.2.26</ecNumber>
    </recommendedName>
</protein>
<evidence type="ECO:0000256" key="2">
    <source>
        <dbReference type="ARBA" id="ARBA00006331"/>
    </source>
</evidence>
<dbReference type="GO" id="GO:0061630">
    <property type="term" value="F:ubiquitin protein ligase activity"/>
    <property type="evidence" value="ECO:0007669"/>
    <property type="project" value="UniProtKB-EC"/>
</dbReference>
<dbReference type="Gene3D" id="3.90.1750.10">
    <property type="entry name" value="Hect, E3 ligase catalytic domains"/>
    <property type="match status" value="2"/>
</dbReference>
<dbReference type="PANTHER" id="PTHR45670">
    <property type="entry name" value="E3 UBIQUITIN-PROTEIN LIGASE TRIP12"/>
    <property type="match status" value="1"/>
</dbReference>
<name>A0A7S3VMY1_DUNTE</name>
<reference evidence="9" key="1">
    <citation type="submission" date="2021-01" db="EMBL/GenBank/DDBJ databases">
        <authorList>
            <person name="Corre E."/>
            <person name="Pelletier E."/>
            <person name="Niang G."/>
            <person name="Scheremetjew M."/>
            <person name="Finn R."/>
            <person name="Kale V."/>
            <person name="Holt S."/>
            <person name="Cochrane G."/>
            <person name="Meng A."/>
            <person name="Brown T."/>
            <person name="Cohen L."/>
        </authorList>
    </citation>
    <scope>NUCLEOTIDE SEQUENCE</scope>
    <source>
        <strain evidence="9">CCMP1320</strain>
    </source>
</reference>
<comment type="catalytic activity">
    <reaction evidence="1">
        <text>S-ubiquitinyl-[E2 ubiquitin-conjugating enzyme]-L-cysteine + [acceptor protein]-L-lysine = [E2 ubiquitin-conjugating enzyme]-L-cysteine + N(6)-ubiquitinyl-[acceptor protein]-L-lysine.</text>
        <dbReference type="EC" id="2.3.2.26"/>
    </reaction>
</comment>